<evidence type="ECO:0000313" key="3">
    <source>
        <dbReference type="Proteomes" id="UP000196573"/>
    </source>
</evidence>
<organism evidence="2 3">
    <name type="scientific">Parendozoicomonas haliclonae</name>
    <dbReference type="NCBI Taxonomy" id="1960125"/>
    <lineage>
        <taxon>Bacteria</taxon>
        <taxon>Pseudomonadati</taxon>
        <taxon>Pseudomonadota</taxon>
        <taxon>Gammaproteobacteria</taxon>
        <taxon>Oceanospirillales</taxon>
        <taxon>Endozoicomonadaceae</taxon>
        <taxon>Parendozoicomonas</taxon>
    </lineage>
</organism>
<dbReference type="EMBL" id="FWPT01000005">
    <property type="protein sequence ID" value="SMA47819.1"/>
    <property type="molecule type" value="Genomic_DNA"/>
</dbReference>
<sequence>MSVSADQQSAENEANLVDVVQEADASNFVSDVAHEPAPVADEFIDDFPASGEAVHPSTETSTEASTEKSSNESPGEEPLPSSTPQVKDKKKKNNPPMKVSRQNEVVANAQPSPVTISYIDLQARQTQQLFHSFLTTQLTSLQHKLLFDYLYQQLQIGQPAGAEAMLEELQGGASQENSSQLISQLAQALYYYHIYIYEPVVAHADKLTGGGDEGLIIPHILAMSQYLQSMFPKSQPYLSAMLTAPIAISLFSSNYRSDAPISRALSSSAYGAGLVLAAQASGGALKKFSTFNSFPAAMLASAYRHFQKGHYTQASIDSVLTMMNLKEKRGLIYSALAGAFLHQAQFPASNSAWAGVRDANIVLPLVLSVFLTEDWLSSVFAASVMLLNQHLLYAPQDYFLEPGMVYQNIEPYWYGLATMSLAATLTMLVHWSDMPTAEHASDSFWSVFSQTTDWMNYLVFAEDADASDEKSRLLGFMTRWYAWLFAAPELYQGESRVLTEHNYESLEDLVEARSGKKSSLTEVLSRWMAWWQGEQAVTQTVLEPISAISDNSEVIEMGEMGSDEENLEPDGIGTPD</sequence>
<evidence type="ECO:0000256" key="1">
    <source>
        <dbReference type="SAM" id="MobiDB-lite"/>
    </source>
</evidence>
<feature type="region of interest" description="Disordered" evidence="1">
    <location>
        <begin position="28"/>
        <end position="106"/>
    </location>
</feature>
<dbReference type="Proteomes" id="UP000196573">
    <property type="component" value="Unassembled WGS sequence"/>
</dbReference>
<dbReference type="AlphaFoldDB" id="A0A1X7AL18"/>
<reference evidence="2 3" key="1">
    <citation type="submission" date="2017-03" db="EMBL/GenBank/DDBJ databases">
        <authorList>
            <person name="Afonso C.L."/>
            <person name="Miller P.J."/>
            <person name="Scott M.A."/>
            <person name="Spackman E."/>
            <person name="Goraichik I."/>
            <person name="Dimitrov K.M."/>
            <person name="Suarez D.L."/>
            <person name="Swayne D.E."/>
        </authorList>
    </citation>
    <scope>NUCLEOTIDE SEQUENCE [LARGE SCALE GENOMIC DNA]</scope>
    <source>
        <strain evidence="2">SB41UT1</strain>
    </source>
</reference>
<keyword evidence="3" id="KW-1185">Reference proteome</keyword>
<dbReference type="RefSeq" id="WP_415837393.1">
    <property type="nucleotide sequence ID" value="NZ_CBCSCN010000003.1"/>
</dbReference>
<gene>
    <name evidence="2" type="ORF">EHSB41UT_02559</name>
</gene>
<name>A0A1X7AL18_9GAMM</name>
<proteinExistence type="predicted"/>
<accession>A0A1X7AL18</accession>
<protein>
    <submittedName>
        <fullName evidence="2">Uncharacterized protein</fullName>
    </submittedName>
</protein>
<evidence type="ECO:0000313" key="2">
    <source>
        <dbReference type="EMBL" id="SMA47819.1"/>
    </source>
</evidence>